<proteinExistence type="predicted"/>
<name>A0ABS4TBZ2_9PSEU</name>
<reference evidence="2 3" key="1">
    <citation type="submission" date="2021-03" db="EMBL/GenBank/DDBJ databases">
        <title>Sequencing the genomes of 1000 actinobacteria strains.</title>
        <authorList>
            <person name="Klenk H.-P."/>
        </authorList>
    </citation>
    <scope>NUCLEOTIDE SEQUENCE [LARGE SCALE GENOMIC DNA]</scope>
    <source>
        <strain evidence="2 3">DSM 46670</strain>
    </source>
</reference>
<dbReference type="SUPFAM" id="SSF55718">
    <property type="entry name" value="SCP-like"/>
    <property type="match status" value="1"/>
</dbReference>
<dbReference type="Proteomes" id="UP001519332">
    <property type="component" value="Unassembled WGS sequence"/>
</dbReference>
<dbReference type="Pfam" id="PF02036">
    <property type="entry name" value="SCP2"/>
    <property type="match status" value="1"/>
</dbReference>
<evidence type="ECO:0000313" key="2">
    <source>
        <dbReference type="EMBL" id="MBP2321946.1"/>
    </source>
</evidence>
<evidence type="ECO:0000313" key="3">
    <source>
        <dbReference type="Proteomes" id="UP001519332"/>
    </source>
</evidence>
<feature type="domain" description="SCP2" evidence="1">
    <location>
        <begin position="118"/>
        <end position="171"/>
    </location>
</feature>
<dbReference type="Gene3D" id="3.30.1050.10">
    <property type="entry name" value="SCP2 sterol-binding domain"/>
    <property type="match status" value="1"/>
</dbReference>
<dbReference type="InterPro" id="IPR036527">
    <property type="entry name" value="SCP2_sterol-bd_dom_sf"/>
</dbReference>
<gene>
    <name evidence="2" type="ORF">JOF56_002331</name>
</gene>
<accession>A0ABS4TBZ2</accession>
<dbReference type="EMBL" id="JAGINW010000001">
    <property type="protein sequence ID" value="MBP2321946.1"/>
    <property type="molecule type" value="Genomic_DNA"/>
</dbReference>
<dbReference type="InterPro" id="IPR003033">
    <property type="entry name" value="SCP2_sterol-bd_dom"/>
</dbReference>
<evidence type="ECO:0000259" key="1">
    <source>
        <dbReference type="Pfam" id="PF02036"/>
    </source>
</evidence>
<sequence>MFDAFARSIDVRKLDETQFVRLIETIHMLGTAGTGIELSALSTETFVQIIEQASIAQLDALMEHHELRTVVLTEIFARMTAHVRADAPDAVVHWRFTGGYEEGGFSRYQTVIAGGRCTSGMVQDRDPRATVTITPSDFLKVTTGNASAPLLFIRGRVKVKGDIPFVAGLVNHFDLPSAPPGEQ</sequence>
<keyword evidence="3" id="KW-1185">Reference proteome</keyword>
<comment type="caution">
    <text evidence="2">The sequence shown here is derived from an EMBL/GenBank/DDBJ whole genome shotgun (WGS) entry which is preliminary data.</text>
</comment>
<protein>
    <recommendedName>
        <fullName evidence="1">SCP2 domain-containing protein</fullName>
    </recommendedName>
</protein>
<organism evidence="2 3">
    <name type="scientific">Kibdelosporangium banguiense</name>
    <dbReference type="NCBI Taxonomy" id="1365924"/>
    <lineage>
        <taxon>Bacteria</taxon>
        <taxon>Bacillati</taxon>
        <taxon>Actinomycetota</taxon>
        <taxon>Actinomycetes</taxon>
        <taxon>Pseudonocardiales</taxon>
        <taxon>Pseudonocardiaceae</taxon>
        <taxon>Kibdelosporangium</taxon>
    </lineage>
</organism>